<keyword evidence="2" id="KW-0812">Transmembrane</keyword>
<evidence type="ECO:0000313" key="3">
    <source>
        <dbReference type="EMBL" id="NYE47394.1"/>
    </source>
</evidence>
<dbReference type="AlphaFoldDB" id="A0A852TZK0"/>
<keyword evidence="2" id="KW-1133">Transmembrane helix</keyword>
<evidence type="ECO:0000256" key="1">
    <source>
        <dbReference type="SAM" id="Coils"/>
    </source>
</evidence>
<organism evidence="3 4">
    <name type="scientific">Spinactinospora alkalitolerans</name>
    <dbReference type="NCBI Taxonomy" id="687207"/>
    <lineage>
        <taxon>Bacteria</taxon>
        <taxon>Bacillati</taxon>
        <taxon>Actinomycetota</taxon>
        <taxon>Actinomycetes</taxon>
        <taxon>Streptosporangiales</taxon>
        <taxon>Nocardiopsidaceae</taxon>
        <taxon>Spinactinospora</taxon>
    </lineage>
</organism>
<dbReference type="Proteomes" id="UP000589036">
    <property type="component" value="Unassembled WGS sequence"/>
</dbReference>
<keyword evidence="4" id="KW-1185">Reference proteome</keyword>
<accession>A0A852TZK0</accession>
<keyword evidence="1" id="KW-0175">Coiled coil</keyword>
<evidence type="ECO:0000256" key="2">
    <source>
        <dbReference type="SAM" id="Phobius"/>
    </source>
</evidence>
<feature type="transmembrane region" description="Helical" evidence="2">
    <location>
        <begin position="76"/>
        <end position="98"/>
    </location>
</feature>
<feature type="coiled-coil region" evidence="1">
    <location>
        <begin position="171"/>
        <end position="198"/>
    </location>
</feature>
<protein>
    <submittedName>
        <fullName evidence="3">Uncharacterized protein</fullName>
    </submittedName>
</protein>
<keyword evidence="2" id="KW-0472">Membrane</keyword>
<evidence type="ECO:0000313" key="4">
    <source>
        <dbReference type="Proteomes" id="UP000589036"/>
    </source>
</evidence>
<sequence length="307" mass="33065">MSSSPHERLRPVVDPDLPAGERAVLLSHAHALTPAGSPAPPPVPARWEFPFLQWVREHPVATLVVAVAGTLVGMRLLLRLFVFVLPLLLLAALIALVVTARRVTESPAQALARRHHGRYIVAEADLDEPARHLLARAQRAVDAVDAADVVASGHIDAIDNAVVLPRQVWEIATTLRRVTELRARAAEAEADLSGAQGLEDLLAERAAALEAAEASVTARIGALEGYAARVAEADESHRRLRAVERLLAEQEDYLDLMAATVADDYAADHIGELGERARTAQERLRRALAEAAEAGLRLPGESGEGRR</sequence>
<gene>
    <name evidence="3" type="ORF">HDA32_002514</name>
</gene>
<reference evidence="3 4" key="1">
    <citation type="submission" date="2020-07" db="EMBL/GenBank/DDBJ databases">
        <title>Sequencing the genomes of 1000 actinobacteria strains.</title>
        <authorList>
            <person name="Klenk H.-P."/>
        </authorList>
    </citation>
    <scope>NUCLEOTIDE SEQUENCE [LARGE SCALE GENOMIC DNA]</scope>
    <source>
        <strain evidence="3 4">CXB654</strain>
    </source>
</reference>
<comment type="caution">
    <text evidence="3">The sequence shown here is derived from an EMBL/GenBank/DDBJ whole genome shotgun (WGS) entry which is preliminary data.</text>
</comment>
<dbReference type="RefSeq" id="WP_179643346.1">
    <property type="nucleotide sequence ID" value="NZ_BAAAYY010000015.1"/>
</dbReference>
<proteinExistence type="predicted"/>
<dbReference type="EMBL" id="JACCCC010000001">
    <property type="protein sequence ID" value="NYE47394.1"/>
    <property type="molecule type" value="Genomic_DNA"/>
</dbReference>
<name>A0A852TZK0_9ACTN</name>